<keyword evidence="3 7" id="KW-0547">Nucleotide-binding</keyword>
<evidence type="ECO:0000256" key="4">
    <source>
        <dbReference type="ARBA" id="ARBA00022840"/>
    </source>
</evidence>
<dbReference type="AlphaFoldDB" id="A0A7U6GIE9"/>
<dbReference type="EC" id="2.7.7.19" evidence="7"/>
<dbReference type="InterPro" id="IPR010206">
    <property type="entry name" value="PolA_pol_I"/>
</dbReference>
<evidence type="ECO:0000256" key="9">
    <source>
        <dbReference type="SAM" id="MobiDB-lite"/>
    </source>
</evidence>
<proteinExistence type="inferred from homology"/>
<evidence type="ECO:0000313" key="13">
    <source>
        <dbReference type="EMBL" id="BAO44187.1"/>
    </source>
</evidence>
<dbReference type="EMBL" id="AP012273">
    <property type="protein sequence ID" value="BAO44187.1"/>
    <property type="molecule type" value="Genomic_DNA"/>
</dbReference>
<dbReference type="InterPro" id="IPR002646">
    <property type="entry name" value="PolA_pol_head_dom"/>
</dbReference>
<evidence type="ECO:0000259" key="12">
    <source>
        <dbReference type="Pfam" id="PF12627"/>
    </source>
</evidence>
<sequence length="429" mass="48749">MQEKLPITTPAIISRSEHSISRANISEPALKVLYRLKKSGYQAHLVGGGVRDLLLGREPKDFDVATNATPEQVKACFGNARIIGRRFRLVHVRFGREIIEVATFRSLQFQQGEQSDEGMVLRDNEFGTIEEDALRRDFTVNALYYNISDFSVVDYSGGMADLEAGLLRLLGDPETRYREDPVRMLRAARFAAKLGFNIEASTEEPIPRLGHLLAEVPSARLYEEVLKLFIGGYAVSAFEKLRHYDLFARLFPQTEEALSHEDHEFPLTLVLKGLENTDKRLAQGKPVTPAFLFAVLLWEPLRLIAEELQAEGVPFYQALQEAGGLVIGRQVQRVAIPRRFSTPMREIWTLQARFHNTKGKRPLRLLAHPRFRAAYDFLLLRAEAGEADTELAAWWTRFQEQQGLDPKGGSKPAGSKRRRRRPRKKRSSI</sequence>
<dbReference type="FunFam" id="3.30.460.10:FF:000035">
    <property type="entry name" value="Poly(A) polymerase I"/>
    <property type="match status" value="1"/>
</dbReference>
<evidence type="ECO:0000256" key="6">
    <source>
        <dbReference type="ARBA" id="ARBA00023163"/>
    </source>
</evidence>
<dbReference type="NCBIfam" id="TIGR01942">
    <property type="entry name" value="pcnB"/>
    <property type="match status" value="1"/>
</dbReference>
<dbReference type="RefSeq" id="WP_082030627.1">
    <property type="nucleotide sequence ID" value="NZ_AP012273.1"/>
</dbReference>
<dbReference type="Pfam" id="PF01743">
    <property type="entry name" value="PolyA_pol"/>
    <property type="match status" value="1"/>
</dbReference>
<dbReference type="PANTHER" id="PTHR43051">
    <property type="entry name" value="POLYNUCLEOTIDE ADENYLYLTRANSFERASE FAMILY PROTEIN"/>
    <property type="match status" value="1"/>
</dbReference>
<feature type="domain" description="Poly A polymerase head" evidence="10">
    <location>
        <begin position="44"/>
        <end position="168"/>
    </location>
</feature>
<keyword evidence="13" id="KW-0548">Nucleotidyltransferase</keyword>
<organism evidence="13 14">
    <name type="scientific">Thiolapillus brandeum</name>
    <dbReference type="NCBI Taxonomy" id="1076588"/>
    <lineage>
        <taxon>Bacteria</taxon>
        <taxon>Pseudomonadati</taxon>
        <taxon>Pseudomonadota</taxon>
        <taxon>Gammaproteobacteria</taxon>
        <taxon>Chromatiales</taxon>
        <taxon>Sedimenticolaceae</taxon>
        <taxon>Thiolapillus</taxon>
    </lineage>
</organism>
<evidence type="ECO:0000256" key="7">
    <source>
        <dbReference type="HAMAP-Rule" id="MF_00957"/>
    </source>
</evidence>
<evidence type="ECO:0000256" key="5">
    <source>
        <dbReference type="ARBA" id="ARBA00022884"/>
    </source>
</evidence>
<dbReference type="PANTHER" id="PTHR43051:SF1">
    <property type="entry name" value="POLYNUCLEOTIDE ADENYLYLTRANSFERASE FAMILY PROTEIN"/>
    <property type="match status" value="1"/>
</dbReference>
<dbReference type="SUPFAM" id="SSF81301">
    <property type="entry name" value="Nucleotidyltransferase"/>
    <property type="match status" value="1"/>
</dbReference>
<keyword evidence="1 7" id="KW-0507">mRNA processing</keyword>
<keyword evidence="6 7" id="KW-0804">Transcription</keyword>
<dbReference type="Gene3D" id="3.30.460.10">
    <property type="entry name" value="Beta Polymerase, domain 2"/>
    <property type="match status" value="1"/>
</dbReference>
<evidence type="ECO:0000256" key="8">
    <source>
        <dbReference type="RuleBase" id="RU003953"/>
    </source>
</evidence>
<feature type="active site" evidence="7">
    <location>
        <position position="61"/>
    </location>
</feature>
<feature type="domain" description="tRNA nucleotidyltransferase/poly(A) polymerase RNA and SrmB- binding" evidence="12">
    <location>
        <begin position="195"/>
        <end position="257"/>
    </location>
</feature>
<dbReference type="Gene3D" id="1.10.3090.10">
    <property type="entry name" value="cca-adding enzyme, domain 2"/>
    <property type="match status" value="1"/>
</dbReference>
<keyword evidence="14" id="KW-1185">Reference proteome</keyword>
<dbReference type="Pfam" id="PF12626">
    <property type="entry name" value="PolyA_pol_arg_C"/>
    <property type="match status" value="1"/>
</dbReference>
<dbReference type="HAMAP" id="MF_00957">
    <property type="entry name" value="PolyA_pol"/>
    <property type="match status" value="1"/>
</dbReference>
<feature type="active site" evidence="7">
    <location>
        <position position="137"/>
    </location>
</feature>
<evidence type="ECO:0000259" key="11">
    <source>
        <dbReference type="Pfam" id="PF12626"/>
    </source>
</evidence>
<comment type="catalytic activity">
    <reaction evidence="7">
        <text>RNA(n) + ATP = RNA(n)-3'-adenine ribonucleotide + diphosphate</text>
        <dbReference type="Rhea" id="RHEA:11332"/>
        <dbReference type="Rhea" id="RHEA-COMP:14527"/>
        <dbReference type="Rhea" id="RHEA-COMP:17347"/>
        <dbReference type="ChEBI" id="CHEBI:30616"/>
        <dbReference type="ChEBI" id="CHEBI:33019"/>
        <dbReference type="ChEBI" id="CHEBI:140395"/>
        <dbReference type="ChEBI" id="CHEBI:173115"/>
        <dbReference type="EC" id="2.7.7.19"/>
    </reaction>
</comment>
<feature type="compositionally biased region" description="Basic residues" evidence="9">
    <location>
        <begin position="414"/>
        <end position="429"/>
    </location>
</feature>
<dbReference type="SUPFAM" id="SSF81891">
    <property type="entry name" value="Poly A polymerase C-terminal region-like"/>
    <property type="match status" value="1"/>
</dbReference>
<keyword evidence="2 7" id="KW-0808">Transferase</keyword>
<evidence type="ECO:0000313" key="14">
    <source>
        <dbReference type="Proteomes" id="UP000031631"/>
    </source>
</evidence>
<dbReference type="GO" id="GO:1990817">
    <property type="term" value="F:poly(A) RNA polymerase activity"/>
    <property type="evidence" value="ECO:0007669"/>
    <property type="project" value="UniProtKB-UniRule"/>
</dbReference>
<evidence type="ECO:0000256" key="2">
    <source>
        <dbReference type="ARBA" id="ARBA00022679"/>
    </source>
</evidence>
<feature type="region of interest" description="Disordered" evidence="9">
    <location>
        <begin position="402"/>
        <end position="429"/>
    </location>
</feature>
<evidence type="ECO:0000259" key="10">
    <source>
        <dbReference type="Pfam" id="PF01743"/>
    </source>
</evidence>
<dbReference type="Proteomes" id="UP000031631">
    <property type="component" value="Chromosome"/>
</dbReference>
<dbReference type="GO" id="GO:0006397">
    <property type="term" value="P:mRNA processing"/>
    <property type="evidence" value="ECO:0007669"/>
    <property type="project" value="UniProtKB-KW"/>
</dbReference>
<dbReference type="InterPro" id="IPR032828">
    <property type="entry name" value="PolyA_RNA-bd"/>
</dbReference>
<keyword evidence="4 7" id="KW-0067">ATP-binding</keyword>
<dbReference type="InterPro" id="IPR043519">
    <property type="entry name" value="NT_sf"/>
</dbReference>
<feature type="active site" evidence="7">
    <location>
        <position position="63"/>
    </location>
</feature>
<evidence type="ECO:0000256" key="3">
    <source>
        <dbReference type="ARBA" id="ARBA00022741"/>
    </source>
</evidence>
<dbReference type="GO" id="GO:0043633">
    <property type="term" value="P:polyadenylation-dependent RNA catabolic process"/>
    <property type="evidence" value="ECO:0007669"/>
    <property type="project" value="InterPro"/>
</dbReference>
<evidence type="ECO:0000256" key="1">
    <source>
        <dbReference type="ARBA" id="ARBA00022664"/>
    </source>
</evidence>
<dbReference type="KEGG" id="tbn:TBH_C1262"/>
<dbReference type="InterPro" id="IPR025866">
    <property type="entry name" value="PolyA_pol_arg_C_dom"/>
</dbReference>
<accession>A0A7U6GIE9</accession>
<dbReference type="Pfam" id="PF12627">
    <property type="entry name" value="PolyA_pol_RNAbd"/>
    <property type="match status" value="1"/>
</dbReference>
<comment type="function">
    <text evidence="7">Adds poly(A) tail to the 3' end of many RNAs, which usually targets these RNAs for decay. Plays a significant role in the global control of gene expression, through influencing the rate of transcript degradation, and in the general RNA quality control.</text>
</comment>
<dbReference type="GO" id="GO:0003723">
    <property type="term" value="F:RNA binding"/>
    <property type="evidence" value="ECO:0007669"/>
    <property type="project" value="UniProtKB-UniRule"/>
</dbReference>
<dbReference type="GO" id="GO:0005524">
    <property type="term" value="F:ATP binding"/>
    <property type="evidence" value="ECO:0007669"/>
    <property type="project" value="UniProtKB-UniRule"/>
</dbReference>
<gene>
    <name evidence="7" type="primary">pcnB</name>
    <name evidence="13" type="ORF">TBH_C1262</name>
</gene>
<reference evidence="13 14" key="1">
    <citation type="journal article" date="2014" name="PLoS ONE">
        <title>Physiological and genomic features of a novel sulfur-oxidizing gammaproteobacterium belonging to a previously uncultivated symbiotic lineage isolated from a hydrothermal vent.</title>
        <authorList>
            <person name="Nunoura T."/>
            <person name="Takaki Y."/>
            <person name="Kazama H."/>
            <person name="Kakuta J."/>
            <person name="Shimamura S."/>
            <person name="Makita H."/>
            <person name="Hirai M."/>
            <person name="Miyazaki M."/>
            <person name="Takai K."/>
        </authorList>
    </citation>
    <scope>NUCLEOTIDE SEQUENCE [LARGE SCALE GENOMIC DNA]</scope>
    <source>
        <strain evidence="13 14">Hiromi1</strain>
    </source>
</reference>
<protein>
    <recommendedName>
        <fullName evidence="7">Poly(A) polymerase I</fullName>
        <shortName evidence="7">PAP I</shortName>
        <ecNumber evidence="7">2.7.7.19</ecNumber>
    </recommendedName>
</protein>
<feature type="domain" description="Polymerase A arginine-rich C-terminal" evidence="11">
    <location>
        <begin position="312"/>
        <end position="425"/>
    </location>
</feature>
<name>A0A7U6GIE9_9GAMM</name>
<comment type="similarity">
    <text evidence="7 8">Belongs to the tRNA nucleotidyltransferase/poly(A) polymerase family.</text>
</comment>
<dbReference type="CDD" id="cd05398">
    <property type="entry name" value="NT_ClassII-CCAase"/>
    <property type="match status" value="1"/>
</dbReference>
<keyword evidence="5 7" id="KW-0694">RNA-binding</keyword>
<dbReference type="InterPro" id="IPR052191">
    <property type="entry name" value="tRNA_ntf/polyA_polymerase_I"/>
</dbReference>